<feature type="coiled-coil region" evidence="8">
    <location>
        <begin position="299"/>
        <end position="326"/>
    </location>
</feature>
<evidence type="ECO:0000256" key="9">
    <source>
        <dbReference type="SAM" id="Phobius"/>
    </source>
</evidence>
<evidence type="ECO:0000256" key="4">
    <source>
        <dbReference type="ARBA" id="ARBA00022679"/>
    </source>
</evidence>
<accession>A0A846HHF1</accession>
<keyword evidence="14" id="KW-1185">Reference proteome</keyword>
<dbReference type="PROSITE" id="PS50113">
    <property type="entry name" value="PAC"/>
    <property type="match status" value="1"/>
</dbReference>
<dbReference type="Proteomes" id="UP000031549">
    <property type="component" value="Unassembled WGS sequence"/>
</dbReference>
<feature type="domain" description="PAC" evidence="12">
    <location>
        <begin position="514"/>
        <end position="566"/>
    </location>
</feature>
<evidence type="ECO:0000313" key="14">
    <source>
        <dbReference type="Proteomes" id="UP000031549"/>
    </source>
</evidence>
<keyword evidence="5" id="KW-0418">Kinase</keyword>
<keyword evidence="9" id="KW-1133">Transmembrane helix</keyword>
<evidence type="ECO:0000256" key="7">
    <source>
        <dbReference type="ARBA" id="ARBA00055745"/>
    </source>
</evidence>
<dbReference type="GO" id="GO:0000155">
    <property type="term" value="F:phosphorelay sensor kinase activity"/>
    <property type="evidence" value="ECO:0007669"/>
    <property type="project" value="InterPro"/>
</dbReference>
<dbReference type="FunFam" id="3.30.565.10:FF:000006">
    <property type="entry name" value="Sensor histidine kinase WalK"/>
    <property type="match status" value="1"/>
</dbReference>
<dbReference type="Gene3D" id="1.10.287.130">
    <property type="match status" value="1"/>
</dbReference>
<dbReference type="InterPro" id="IPR000700">
    <property type="entry name" value="PAS-assoc_C"/>
</dbReference>
<evidence type="ECO:0000259" key="10">
    <source>
        <dbReference type="PROSITE" id="PS50109"/>
    </source>
</evidence>
<dbReference type="Pfam" id="PF02518">
    <property type="entry name" value="HATPase_c"/>
    <property type="match status" value="1"/>
</dbReference>
<dbReference type="CDD" id="cd19410">
    <property type="entry name" value="HK9-like_sensor"/>
    <property type="match status" value="1"/>
</dbReference>
<dbReference type="InterPro" id="IPR001610">
    <property type="entry name" value="PAC"/>
</dbReference>
<dbReference type="Pfam" id="PF08447">
    <property type="entry name" value="PAS_3"/>
    <property type="match status" value="1"/>
</dbReference>
<dbReference type="InterPro" id="IPR035965">
    <property type="entry name" value="PAS-like_dom_sf"/>
</dbReference>
<dbReference type="InterPro" id="IPR036890">
    <property type="entry name" value="HATPase_C_sf"/>
</dbReference>
<evidence type="ECO:0000256" key="2">
    <source>
        <dbReference type="ARBA" id="ARBA00012438"/>
    </source>
</evidence>
<organism evidence="13 14">
    <name type="scientific">Hassallia byssoidea VB512170</name>
    <dbReference type="NCBI Taxonomy" id="1304833"/>
    <lineage>
        <taxon>Bacteria</taxon>
        <taxon>Bacillati</taxon>
        <taxon>Cyanobacteriota</taxon>
        <taxon>Cyanophyceae</taxon>
        <taxon>Nostocales</taxon>
        <taxon>Tolypothrichaceae</taxon>
        <taxon>Hassallia</taxon>
    </lineage>
</organism>
<dbReference type="InterPro" id="IPR005467">
    <property type="entry name" value="His_kinase_dom"/>
</dbReference>
<evidence type="ECO:0000313" key="13">
    <source>
        <dbReference type="EMBL" id="NEU76368.1"/>
    </source>
</evidence>
<dbReference type="NCBIfam" id="TIGR00229">
    <property type="entry name" value="sensory_box"/>
    <property type="match status" value="2"/>
</dbReference>
<dbReference type="Pfam" id="PF05227">
    <property type="entry name" value="CHASE3"/>
    <property type="match status" value="1"/>
</dbReference>
<dbReference type="InterPro" id="IPR003661">
    <property type="entry name" value="HisK_dim/P_dom"/>
</dbReference>
<dbReference type="SMART" id="SM00388">
    <property type="entry name" value="HisKA"/>
    <property type="match status" value="1"/>
</dbReference>
<comment type="catalytic activity">
    <reaction evidence="1">
        <text>ATP + protein L-histidine = ADP + protein N-phospho-L-histidine.</text>
        <dbReference type="EC" id="2.7.13.3"/>
    </reaction>
</comment>
<dbReference type="SUPFAM" id="SSF55874">
    <property type="entry name" value="ATPase domain of HSP90 chaperone/DNA topoisomerase II/histidine kinase"/>
    <property type="match status" value="1"/>
</dbReference>
<keyword evidence="3" id="KW-0597">Phosphoprotein</keyword>
<dbReference type="EC" id="2.7.13.3" evidence="2"/>
<evidence type="ECO:0000256" key="5">
    <source>
        <dbReference type="ARBA" id="ARBA00022777"/>
    </source>
</evidence>
<gene>
    <name evidence="13" type="ORF">PI95_028615</name>
</gene>
<keyword evidence="8" id="KW-0175">Coiled coil</keyword>
<dbReference type="InterPro" id="IPR003594">
    <property type="entry name" value="HATPase_dom"/>
</dbReference>
<dbReference type="InterPro" id="IPR052162">
    <property type="entry name" value="Sensor_kinase/Photoreceptor"/>
</dbReference>
<keyword evidence="9" id="KW-0472">Membrane</keyword>
<dbReference type="Pfam" id="PF00512">
    <property type="entry name" value="HisKA"/>
    <property type="match status" value="1"/>
</dbReference>
<comment type="caution">
    <text evidence="13">The sequence shown here is derived from an EMBL/GenBank/DDBJ whole genome shotgun (WGS) entry which is preliminary data.</text>
</comment>
<feature type="domain" description="Histidine kinase" evidence="10">
    <location>
        <begin position="583"/>
        <end position="799"/>
    </location>
</feature>
<keyword evidence="9" id="KW-0812">Transmembrane</keyword>
<feature type="transmembrane region" description="Helical" evidence="9">
    <location>
        <begin position="278"/>
        <end position="299"/>
    </location>
</feature>
<evidence type="ECO:0000256" key="8">
    <source>
        <dbReference type="SAM" id="Coils"/>
    </source>
</evidence>
<dbReference type="InterPro" id="IPR004358">
    <property type="entry name" value="Sig_transdc_His_kin-like_C"/>
</dbReference>
<dbReference type="AlphaFoldDB" id="A0A846HHF1"/>
<evidence type="ECO:0000256" key="1">
    <source>
        <dbReference type="ARBA" id="ARBA00000085"/>
    </source>
</evidence>
<dbReference type="Gene3D" id="3.30.450.20">
    <property type="entry name" value="PAS domain"/>
    <property type="match status" value="2"/>
</dbReference>
<dbReference type="Pfam" id="PF13188">
    <property type="entry name" value="PAS_8"/>
    <property type="match status" value="1"/>
</dbReference>
<feature type="domain" description="PAS" evidence="11">
    <location>
        <begin position="440"/>
        <end position="513"/>
    </location>
</feature>
<proteinExistence type="predicted"/>
<protein>
    <recommendedName>
        <fullName evidence="2">histidine kinase</fullName>
        <ecNumber evidence="2">2.7.13.3</ecNumber>
    </recommendedName>
</protein>
<reference evidence="13 14" key="1">
    <citation type="journal article" date="2015" name="Genome Announc.">
        <title>Draft Genome Sequence of Cyanobacterium Hassallia byssoidea Strain VB512170, Isolated from Monuments in India.</title>
        <authorList>
            <person name="Singh D."/>
            <person name="Chandrababunaidu M.M."/>
            <person name="Panda A."/>
            <person name="Sen D."/>
            <person name="Bhattacharyya S."/>
            <person name="Adhikary S.P."/>
            <person name="Tripathy S."/>
        </authorList>
    </citation>
    <scope>NUCLEOTIDE SEQUENCE [LARGE SCALE GENOMIC DNA]</scope>
    <source>
        <strain evidence="13 14">VB512170</strain>
    </source>
</reference>
<name>A0A846HHF1_9CYAN</name>
<dbReference type="InterPro" id="IPR000014">
    <property type="entry name" value="PAS"/>
</dbReference>
<evidence type="ECO:0000259" key="12">
    <source>
        <dbReference type="PROSITE" id="PS50113"/>
    </source>
</evidence>
<dbReference type="SMART" id="SM00091">
    <property type="entry name" value="PAS"/>
    <property type="match status" value="2"/>
</dbReference>
<dbReference type="SUPFAM" id="SSF55785">
    <property type="entry name" value="PYP-like sensor domain (PAS domain)"/>
    <property type="match status" value="2"/>
</dbReference>
<keyword evidence="4" id="KW-0808">Transferase</keyword>
<keyword evidence="6" id="KW-0902">Two-component regulatory system</keyword>
<dbReference type="SMART" id="SM00086">
    <property type="entry name" value="PAC"/>
    <property type="match status" value="2"/>
</dbReference>
<dbReference type="PROSITE" id="PS50109">
    <property type="entry name" value="HIS_KIN"/>
    <property type="match status" value="1"/>
</dbReference>
<dbReference type="InterPro" id="IPR007891">
    <property type="entry name" value="CHASE3"/>
</dbReference>
<dbReference type="CDD" id="cd00130">
    <property type="entry name" value="PAS"/>
    <property type="match status" value="2"/>
</dbReference>
<dbReference type="SMART" id="SM00387">
    <property type="entry name" value="HATPase_c"/>
    <property type="match status" value="1"/>
</dbReference>
<evidence type="ECO:0000256" key="3">
    <source>
        <dbReference type="ARBA" id="ARBA00022553"/>
    </source>
</evidence>
<dbReference type="PROSITE" id="PS50112">
    <property type="entry name" value="PAS"/>
    <property type="match status" value="2"/>
</dbReference>
<dbReference type="PANTHER" id="PTHR43304">
    <property type="entry name" value="PHYTOCHROME-LIKE PROTEIN CPH1"/>
    <property type="match status" value="1"/>
</dbReference>
<dbReference type="PANTHER" id="PTHR43304:SF1">
    <property type="entry name" value="PAC DOMAIN-CONTAINING PROTEIN"/>
    <property type="match status" value="1"/>
</dbReference>
<dbReference type="CDD" id="cd00075">
    <property type="entry name" value="HATPase"/>
    <property type="match status" value="1"/>
</dbReference>
<dbReference type="PRINTS" id="PR00344">
    <property type="entry name" value="BCTRLSENSOR"/>
</dbReference>
<comment type="function">
    <text evidence="7">Photoreceptor which exists in two forms that are reversibly interconvertible by light: the R form that absorbs maximally in the red region of the spectrum and the FR form that absorbs maximally in the far-red region.</text>
</comment>
<dbReference type="RefSeq" id="WP_163519285.1">
    <property type="nucleotide sequence ID" value="NZ_JTCM02000107.1"/>
</dbReference>
<dbReference type="EMBL" id="JTCM02000107">
    <property type="protein sequence ID" value="NEU76368.1"/>
    <property type="molecule type" value="Genomic_DNA"/>
</dbReference>
<dbReference type="SUPFAM" id="SSF47384">
    <property type="entry name" value="Homodimeric domain of signal transducing histidine kinase"/>
    <property type="match status" value="1"/>
</dbReference>
<dbReference type="CDD" id="cd00082">
    <property type="entry name" value="HisKA"/>
    <property type="match status" value="1"/>
</dbReference>
<evidence type="ECO:0000259" key="11">
    <source>
        <dbReference type="PROSITE" id="PS50112"/>
    </source>
</evidence>
<evidence type="ECO:0000256" key="6">
    <source>
        <dbReference type="ARBA" id="ARBA00023012"/>
    </source>
</evidence>
<feature type="transmembrane region" description="Helical" evidence="9">
    <location>
        <begin position="103"/>
        <end position="123"/>
    </location>
</feature>
<dbReference type="InterPro" id="IPR013655">
    <property type="entry name" value="PAS_fold_3"/>
</dbReference>
<feature type="domain" description="PAS" evidence="11">
    <location>
        <begin position="316"/>
        <end position="380"/>
    </location>
</feature>
<dbReference type="Gene3D" id="3.30.565.10">
    <property type="entry name" value="Histidine kinase-like ATPase, C-terminal domain"/>
    <property type="match status" value="1"/>
</dbReference>
<dbReference type="InterPro" id="IPR036097">
    <property type="entry name" value="HisK_dim/P_sf"/>
</dbReference>
<sequence length="806" mass="93460">MKGEREKGKKNFFSSFSLYPKTFSPHKIPHYPLPIFHSPFSIPHSPLPIPHYPFPIPHSPFPIPHSPFPIPHSPFPIPHYPFPITHFFTIQALHMKWSLERKIIAVGFGLAVVIIAIVNIISYQNTEKLFARERQLEYSYEVIQKVRDVLTTVQDAEKARRSYITTGNNSYLETYNTAIQSVEAKLTDAQRAISVTPTQQQRLDILKPLIAQKVSLLKQSIDFYKRDKSNTAIQLDFTDKSITIQDEIWQIITQIEKEEQSLVQHHQARSDASFRFTIVAKVTGYWVSFALLFIVYSLLHRQISTRQQLEDTLRESQQRYRNLFEVNPHPLWVYDLENLNFLAVNEVAIKQYGYSQSEFLSMTIKDIRPPEEVPALLDRIPGLRWADKRFATRRHKKRDGTEIDVEITSHELTFKGRPARLVLARDITQQKQAQSALAASEEKFRQIAENINEIFWMRDAKADIVLYVNPAYEKIWGRSCESLYINPQSFLDAVHPEDKSRVIANLDKNIKKEFEIEYRIVRPDDSVRWVWEHSFPIKNRLGKVYRRAVVTQDITERKRAEEVQRNLEKELELNELKIRFFSMVSHEFRTPLSTILISAQVLENSNKEWSEEKKLKNLHRIQSSAKTMTQLLTDILTLTRAEAGKLEFRPQPLDLEYFCFSLLEEIKFSTRAEKDILFVSECSQRIAWMDERMLRSIVTNLLDNAIKYSPDDSQIYFTLAAESGQAIFQIQDQGIGICQEEEEQLYQAFQRGENVGDVTGTGLGLAVVKKCVELHGGSIKLESKVGVGTTFTVKIPWKSDLGEVKR</sequence>